<dbReference type="Proteomes" id="UP001062846">
    <property type="component" value="Chromosome 4"/>
</dbReference>
<organism evidence="1 2">
    <name type="scientific">Rhododendron molle</name>
    <name type="common">Chinese azalea</name>
    <name type="synonym">Azalea mollis</name>
    <dbReference type="NCBI Taxonomy" id="49168"/>
    <lineage>
        <taxon>Eukaryota</taxon>
        <taxon>Viridiplantae</taxon>
        <taxon>Streptophyta</taxon>
        <taxon>Embryophyta</taxon>
        <taxon>Tracheophyta</taxon>
        <taxon>Spermatophyta</taxon>
        <taxon>Magnoliopsida</taxon>
        <taxon>eudicotyledons</taxon>
        <taxon>Gunneridae</taxon>
        <taxon>Pentapetalae</taxon>
        <taxon>asterids</taxon>
        <taxon>Ericales</taxon>
        <taxon>Ericaceae</taxon>
        <taxon>Ericoideae</taxon>
        <taxon>Rhodoreae</taxon>
        <taxon>Rhododendron</taxon>
    </lineage>
</organism>
<evidence type="ECO:0000313" key="1">
    <source>
        <dbReference type="EMBL" id="KAI8559339.1"/>
    </source>
</evidence>
<dbReference type="EMBL" id="CM046391">
    <property type="protein sequence ID" value="KAI8559339.1"/>
    <property type="molecule type" value="Genomic_DNA"/>
</dbReference>
<evidence type="ECO:0000313" key="2">
    <source>
        <dbReference type="Proteomes" id="UP001062846"/>
    </source>
</evidence>
<comment type="caution">
    <text evidence="1">The sequence shown here is derived from an EMBL/GenBank/DDBJ whole genome shotgun (WGS) entry which is preliminary data.</text>
</comment>
<gene>
    <name evidence="1" type="ORF">RHMOL_Rhmol04G0164900</name>
</gene>
<keyword evidence="2" id="KW-1185">Reference proteome</keyword>
<proteinExistence type="predicted"/>
<reference evidence="1" key="1">
    <citation type="submission" date="2022-02" db="EMBL/GenBank/DDBJ databases">
        <title>Plant Genome Project.</title>
        <authorList>
            <person name="Zhang R.-G."/>
        </authorList>
    </citation>
    <scope>NUCLEOTIDE SEQUENCE</scope>
    <source>
        <strain evidence="1">AT1</strain>
    </source>
</reference>
<protein>
    <submittedName>
        <fullName evidence="1">Uncharacterized protein</fullName>
    </submittedName>
</protein>
<name>A0ACC0P2G1_RHOML</name>
<accession>A0ACC0P2G1</accession>
<sequence>MPIIRQSALVSNPYFISLVLRYSGNFLVNLLGKWKESEYSGQSSDLGEFSLSPVNDFTYARHGQKLDENGRDNFWENYCGTVGVCLHKLDWSLLQFQVLSLVDAGVLMLTIELLSSLMIVDTCML</sequence>